<proteinExistence type="predicted"/>
<organism evidence="1 2">
    <name type="scientific">Smittium culicis</name>
    <dbReference type="NCBI Taxonomy" id="133412"/>
    <lineage>
        <taxon>Eukaryota</taxon>
        <taxon>Fungi</taxon>
        <taxon>Fungi incertae sedis</taxon>
        <taxon>Zoopagomycota</taxon>
        <taxon>Kickxellomycotina</taxon>
        <taxon>Harpellomycetes</taxon>
        <taxon>Harpellales</taxon>
        <taxon>Legeriomycetaceae</taxon>
        <taxon>Smittium</taxon>
    </lineage>
</organism>
<dbReference type="Proteomes" id="UP000187283">
    <property type="component" value="Unassembled WGS sequence"/>
</dbReference>
<protein>
    <submittedName>
        <fullName evidence="1">Uncharacterized protein</fullName>
    </submittedName>
</protein>
<name>A0A1R1XMR3_9FUNG</name>
<reference evidence="1 2" key="1">
    <citation type="submission" date="2017-01" db="EMBL/GenBank/DDBJ databases">
        <authorList>
            <person name="Mah S.A."/>
            <person name="Swanson W.J."/>
            <person name="Moy G.W."/>
            <person name="Vacquier V.D."/>
        </authorList>
    </citation>
    <scope>NUCLEOTIDE SEQUENCE [LARGE SCALE GENOMIC DNA]</scope>
    <source>
        <strain evidence="1 2">GSMNP</strain>
    </source>
</reference>
<gene>
    <name evidence="1" type="ORF">AYI70_g6924</name>
</gene>
<keyword evidence="2" id="KW-1185">Reference proteome</keyword>
<sequence>MSAFFARRPKLITVGTVESDKRKYAAGYLRCHYFEAIVSDRCARCTEKDKGTPNCRALSAQGYSCGYVWKEPLESAMRAGDWCTGVFFFFFWNIS</sequence>
<dbReference type="EMBL" id="LSSN01002507">
    <property type="protein sequence ID" value="OMJ15933.1"/>
    <property type="molecule type" value="Genomic_DNA"/>
</dbReference>
<dbReference type="AlphaFoldDB" id="A0A1R1XMR3"/>
<evidence type="ECO:0000313" key="1">
    <source>
        <dbReference type="EMBL" id="OMJ15933.1"/>
    </source>
</evidence>
<comment type="caution">
    <text evidence="1">The sequence shown here is derived from an EMBL/GenBank/DDBJ whole genome shotgun (WGS) entry which is preliminary data.</text>
</comment>
<evidence type="ECO:0000313" key="2">
    <source>
        <dbReference type="Proteomes" id="UP000187283"/>
    </source>
</evidence>
<accession>A0A1R1XMR3</accession>